<sequence>MWRCAGVCRAVTCDHLGQVAVLRIAEAFSQDDNVSSQRWRAQSLAGLSIGATGICLSRPGGHWVQGVQGATALALTSDRGGVPLDFGVCAPAGPALVAPTQLADGEGDVSLSQSPAKVAAVDMRDGREVWWAAGAHVYVYDLRSGTTPVARVHCGSTGSARACARHPDHAALGAVATETGLHVLDARWPEMPVLDLTCHVAREFERSSGCYRTTARDAHTGVTMLAWESGRETLLSTNGRHTVLWSLHRATQEPERSGITTVLPRARFFLRDACSKMMALGGANSLQLGRLGQQDKAAPAWYLDAVQRCHHCHHVQRCRHHHGRVATGALSLDIEVGEAKVGGRMRRSLNQQVAIKNWKNGIRHCLSGLPCFYKPDDSTRWFMREDLLPTKAKKSLNRYRELHAATPTRPVQDCVYQVLHEICKRRERGSASKLLNSLASNAHSENSNSPALTASPASVSATSAASDQHKQQKLAAQSQQMPQQMPQQPQHPMMMNQQQQQQLAAQISMASLAQMPPQMQSMMAQAMLSGAASFMPNGMPLYAWPTMCMPNAGNPKDGQFAMPMSMAGAMPASSSTGNFPPVFIMPQSFMPIVNSS</sequence>
<gene>
    <name evidence="2" type="ORF">MONBRDRAFT_37994</name>
</gene>
<evidence type="ECO:0000313" key="3">
    <source>
        <dbReference type="Proteomes" id="UP000001357"/>
    </source>
</evidence>
<dbReference type="GO" id="GO:0045944">
    <property type="term" value="P:positive regulation of transcription by RNA polymerase II"/>
    <property type="evidence" value="ECO:0000318"/>
    <property type="project" value="GO_Central"/>
</dbReference>
<accession>A9V529</accession>
<proteinExistence type="predicted"/>
<dbReference type="InterPro" id="IPR036390">
    <property type="entry name" value="WH_DNA-bd_sf"/>
</dbReference>
<feature type="region of interest" description="Disordered" evidence="1">
    <location>
        <begin position="441"/>
        <end position="502"/>
    </location>
</feature>
<dbReference type="GO" id="GO:0005634">
    <property type="term" value="C:nucleus"/>
    <property type="evidence" value="ECO:0000318"/>
    <property type="project" value="GO_Central"/>
</dbReference>
<dbReference type="KEGG" id="mbr:MONBRDRAFT_37994"/>
<reference evidence="2 3" key="1">
    <citation type="journal article" date="2008" name="Nature">
        <title>The genome of the choanoflagellate Monosiga brevicollis and the origin of metazoans.</title>
        <authorList>
            <consortium name="JGI Sequencing"/>
            <person name="King N."/>
            <person name="Westbrook M.J."/>
            <person name="Young S.L."/>
            <person name="Kuo A."/>
            <person name="Abedin M."/>
            <person name="Chapman J."/>
            <person name="Fairclough S."/>
            <person name="Hellsten U."/>
            <person name="Isogai Y."/>
            <person name="Letunic I."/>
            <person name="Marr M."/>
            <person name="Pincus D."/>
            <person name="Putnam N."/>
            <person name="Rokas A."/>
            <person name="Wright K.J."/>
            <person name="Zuzow R."/>
            <person name="Dirks W."/>
            <person name="Good M."/>
            <person name="Goodstein D."/>
            <person name="Lemons D."/>
            <person name="Li W."/>
            <person name="Lyons J.B."/>
            <person name="Morris A."/>
            <person name="Nichols S."/>
            <person name="Richter D.J."/>
            <person name="Salamov A."/>
            <person name="Bork P."/>
            <person name="Lim W.A."/>
            <person name="Manning G."/>
            <person name="Miller W.T."/>
            <person name="McGinnis W."/>
            <person name="Shapiro H."/>
            <person name="Tjian R."/>
            <person name="Grigoriev I.V."/>
            <person name="Rokhsar D."/>
        </authorList>
    </citation>
    <scope>NUCLEOTIDE SEQUENCE [LARGE SCALE GENOMIC DNA]</scope>
    <source>
        <strain evidence="3">MX1 / ATCC 50154</strain>
    </source>
</reference>
<name>A9V529_MONBE</name>
<dbReference type="AlphaFoldDB" id="A9V529"/>
<protein>
    <submittedName>
        <fullName evidence="2">Uncharacterized protein</fullName>
    </submittedName>
</protein>
<dbReference type="InParanoid" id="A9V529"/>
<feature type="compositionally biased region" description="Low complexity" evidence="1">
    <location>
        <begin position="473"/>
        <end position="502"/>
    </location>
</feature>
<dbReference type="EMBL" id="CH991560">
    <property type="protein sequence ID" value="EDQ87203.1"/>
    <property type="molecule type" value="Genomic_DNA"/>
</dbReference>
<organism evidence="2 3">
    <name type="scientific">Monosiga brevicollis</name>
    <name type="common">Choanoflagellate</name>
    <dbReference type="NCBI Taxonomy" id="81824"/>
    <lineage>
        <taxon>Eukaryota</taxon>
        <taxon>Choanoflagellata</taxon>
        <taxon>Craspedida</taxon>
        <taxon>Salpingoecidae</taxon>
        <taxon>Monosiga</taxon>
    </lineage>
</organism>
<keyword evidence="3" id="KW-1185">Reference proteome</keyword>
<dbReference type="Proteomes" id="UP000001357">
    <property type="component" value="Unassembled WGS sequence"/>
</dbReference>
<feature type="compositionally biased region" description="Low complexity" evidence="1">
    <location>
        <begin position="441"/>
        <end position="466"/>
    </location>
</feature>
<dbReference type="GeneID" id="5893129"/>
<evidence type="ECO:0000256" key="1">
    <source>
        <dbReference type="SAM" id="MobiDB-lite"/>
    </source>
</evidence>
<dbReference type="SUPFAM" id="SSF46785">
    <property type="entry name" value="Winged helix' DNA-binding domain"/>
    <property type="match status" value="1"/>
</dbReference>
<dbReference type="GO" id="GO:0003713">
    <property type="term" value="F:transcription coactivator activity"/>
    <property type="evidence" value="ECO:0000318"/>
    <property type="project" value="GO_Central"/>
</dbReference>
<dbReference type="RefSeq" id="XP_001747816.1">
    <property type="nucleotide sequence ID" value="XM_001747764.1"/>
</dbReference>
<evidence type="ECO:0000313" key="2">
    <source>
        <dbReference type="EMBL" id="EDQ87203.1"/>
    </source>
</evidence>